<dbReference type="Proteomes" id="UP000003688">
    <property type="component" value="Unassembled WGS sequence"/>
</dbReference>
<dbReference type="RefSeq" id="WP_007416694.1">
    <property type="nucleotide sequence ID" value="NZ_ABOX02000030.1"/>
</dbReference>
<gene>
    <name evidence="4" type="ORF">Cflav_PD2104</name>
</gene>
<dbReference type="SUPFAM" id="SSF50998">
    <property type="entry name" value="Quinoprotein alcohol dehydrogenase-like"/>
    <property type="match status" value="1"/>
</dbReference>
<keyword evidence="2" id="KW-0472">Membrane</keyword>
<dbReference type="PANTHER" id="PTHR48125">
    <property type="entry name" value="LP07818P1"/>
    <property type="match status" value="1"/>
</dbReference>
<dbReference type="OrthoDB" id="2664209at2"/>
<keyword evidence="2" id="KW-1133">Transmembrane helix</keyword>
<dbReference type="PANTHER" id="PTHR48125:SF12">
    <property type="entry name" value="AT HOOK TRANSCRIPTION FACTOR FAMILY-RELATED"/>
    <property type="match status" value="1"/>
</dbReference>
<sequence>MKVKVQCTCGTRFEFEVEPVNERMPVPINCPSCNSDATGLANEVIKQQLAAAKPAPATPAASANPGIPAIKIPSLPTAQSSSAPVPAISAQPAIPAASPATAAAVPAAPTPPAPSQGGLRISKPAVSHAAPAATAAASAPAVAANKCPKHPTDDPVETCRVCGKPMCLKCMEMFGYVCSVYCRNQANSKKMSIPVYAQQRSAVQAKESGKARLIAYAIVGVLLLLLGGWIWYEWFGSMPKKVYSVAFVQKQPRGYYKLIGPGQLLSIKEKQISLFDVAQQKQLWATPLNTEASVPAPRPKPAGKTNSNNKIRTSDPELMKAEAAAEIVKKKVPTAEENSSSSDDDLSFSYRDEFNIKEVIPTETDIWILFNNRIARFDRQTGSAKPDVDLKSEVIHLSHDENGILAVSMPDRMHRVLTQISLPSGTMQTEEVDLSPAKAQPASATAATAKTGAGSKTNKVTGVVARKAVTPTTTQTTASALDENFDFSPYAQNNFISAGANVAEMKVKLLEHKVEVHEAMKAKKKSILDSGNMTASQSLDASEELLNDMQRENGGSSVQEDVSRYQVTVHRWLAKGTPDWTGEVVGAPTIFPLKTVDVVAAGKSLVVLDKNNKKLWDAKLTYSAGSHYGYDFEFGGDSQAPAIETGDAVYFADQGMLTCFDLANGAVRWRLTSVGISKIQLDEKGNIYLTSTTASPDSIQYSKQVNLKNRPESVMLKVDPKTGKKLWEVVKIGEQLLISGKYIYIGKVSTMMVALRLEEGPDYHYNFYRLDPSNGKIMWNYFQTKPGMRAEANQNWILIEFRDELQVLKFLSL</sequence>
<dbReference type="EMBL" id="ABOX02000030">
    <property type="protein sequence ID" value="EEF59253.1"/>
    <property type="molecule type" value="Genomic_DNA"/>
</dbReference>
<comment type="caution">
    <text evidence="4">The sequence shown here is derived from an EMBL/GenBank/DDBJ whole genome shotgun (WGS) entry which is preliminary data.</text>
</comment>
<evidence type="ECO:0000256" key="2">
    <source>
        <dbReference type="SAM" id="Phobius"/>
    </source>
</evidence>
<evidence type="ECO:0000313" key="5">
    <source>
        <dbReference type="Proteomes" id="UP000003688"/>
    </source>
</evidence>
<dbReference type="InterPro" id="IPR015943">
    <property type="entry name" value="WD40/YVTN_repeat-like_dom_sf"/>
</dbReference>
<feature type="domain" description="Pyrrolo-quinoline quinone repeat" evidence="3">
    <location>
        <begin position="605"/>
        <end position="789"/>
    </location>
</feature>
<keyword evidence="2" id="KW-0812">Transmembrane</keyword>
<dbReference type="InterPro" id="IPR011047">
    <property type="entry name" value="Quinoprotein_ADH-like_sf"/>
</dbReference>
<dbReference type="SMART" id="SM00564">
    <property type="entry name" value="PQQ"/>
    <property type="match status" value="3"/>
</dbReference>
<feature type="transmembrane region" description="Helical" evidence="2">
    <location>
        <begin position="213"/>
        <end position="232"/>
    </location>
</feature>
<feature type="region of interest" description="Disordered" evidence="1">
    <location>
        <begin position="290"/>
        <end position="312"/>
    </location>
</feature>
<organism evidence="4 5">
    <name type="scientific">Pedosphaera parvula (strain Ellin514)</name>
    <dbReference type="NCBI Taxonomy" id="320771"/>
    <lineage>
        <taxon>Bacteria</taxon>
        <taxon>Pseudomonadati</taxon>
        <taxon>Verrucomicrobiota</taxon>
        <taxon>Pedosphaerae</taxon>
        <taxon>Pedosphaerales</taxon>
        <taxon>Pedosphaeraceae</taxon>
        <taxon>Pedosphaera</taxon>
    </lineage>
</organism>
<evidence type="ECO:0000256" key="1">
    <source>
        <dbReference type="SAM" id="MobiDB-lite"/>
    </source>
</evidence>
<accession>B9XLK5</accession>
<dbReference type="AlphaFoldDB" id="B9XLK5"/>
<name>B9XLK5_PEDPL</name>
<keyword evidence="5" id="KW-1185">Reference proteome</keyword>
<dbReference type="Pfam" id="PF13360">
    <property type="entry name" value="PQQ_2"/>
    <property type="match status" value="1"/>
</dbReference>
<dbReference type="Gene3D" id="2.130.10.10">
    <property type="entry name" value="YVTN repeat-like/Quinoprotein amine dehydrogenase"/>
    <property type="match status" value="1"/>
</dbReference>
<dbReference type="InterPro" id="IPR018391">
    <property type="entry name" value="PQQ_b-propeller_rpt"/>
</dbReference>
<evidence type="ECO:0000259" key="3">
    <source>
        <dbReference type="Pfam" id="PF13360"/>
    </source>
</evidence>
<proteinExistence type="predicted"/>
<evidence type="ECO:0000313" key="4">
    <source>
        <dbReference type="EMBL" id="EEF59253.1"/>
    </source>
</evidence>
<dbReference type="InterPro" id="IPR002372">
    <property type="entry name" value="PQQ_rpt_dom"/>
</dbReference>
<reference evidence="4 5" key="1">
    <citation type="journal article" date="2011" name="J. Bacteriol.">
        <title>Genome sequence of 'Pedosphaera parvula' Ellin514, an aerobic Verrucomicrobial isolate from pasture soil.</title>
        <authorList>
            <person name="Kant R."/>
            <person name="van Passel M.W."/>
            <person name="Sangwan P."/>
            <person name="Palva A."/>
            <person name="Lucas S."/>
            <person name="Copeland A."/>
            <person name="Lapidus A."/>
            <person name="Glavina Del Rio T."/>
            <person name="Dalin E."/>
            <person name="Tice H."/>
            <person name="Bruce D."/>
            <person name="Goodwin L."/>
            <person name="Pitluck S."/>
            <person name="Chertkov O."/>
            <person name="Larimer F.W."/>
            <person name="Land M.L."/>
            <person name="Hauser L."/>
            <person name="Brettin T.S."/>
            <person name="Detter J.C."/>
            <person name="Han S."/>
            <person name="de Vos W.M."/>
            <person name="Janssen P.H."/>
            <person name="Smidt H."/>
        </authorList>
    </citation>
    <scope>NUCLEOTIDE SEQUENCE [LARGE SCALE GENOMIC DNA]</scope>
    <source>
        <strain evidence="4 5">Ellin514</strain>
    </source>
</reference>
<protein>
    <submittedName>
        <fullName evidence="4">Pyrrolo-quinoline quinone</fullName>
    </submittedName>
</protein>
<dbReference type="STRING" id="320771.Cflav_PD2104"/>